<evidence type="ECO:0008006" key="2">
    <source>
        <dbReference type="Google" id="ProtNLM"/>
    </source>
</evidence>
<sequence length="879" mass="101098">YQNKEAFKKYSSANYKWALMDIKYEEGDIPEGVGKYLYTVTLGKGKDFETDLHMIDWYEEVPSAVVSAIQNGLKSQLGDQRLIDRAVRLFNREKWETTNLTGSSIYAGLRAILESDKAASMFLASIGIDGIRYPTNTLSGRKADRKDPDYNYVIFDDTHIKIEQEARFRRSESEDRLTTFVDDTGMNRATPNRQSLSLSESLIVADGMGNIHRAMRNDHSHNDVFYRLLTGRDVTPGTERNPRWINIREEAYLKRWARIYVHSMGSYLEASITGIPASMKAMQIAAKELKKQGVSVIRAYTGKGTEWRGPIDMFIQSGTARPPAKAWTFRNLDELESSSEGRFRRGNEHMDYAATWEYTELEDIHIDEVEEWPMNLPRPGEDYGSYLLQASRLLDVTVRHKILSQRTLGEFKRDINEIRVNNILDATALAHELGHAVDYRMSGNKVLPTLKARFGDTYPEEEIRAEMVALSKRVRPKVWEADEKSAYLYRSQELFADFMVYYLADPALAAQLAPKTTAAFQDKLMETETGRGIAEIISQVSHGFFQSRETEPYEAEHLFAAMELPRGQTHFGLTRDNWKDYVDATSYMTVQAARIQKALLDRARRDINRINELVPIKERQQELVAYIENRRRVKDARKEIQLGKSLLKSNDPKKVEQGRDLIKVAGEVIKSAKSPWSGRAFHIIEHEINQPFRADERRAVELYDFYIEKARQEANLLIAEFSEEEYIGYVRDYFIHAYELKVDDPNEQEEIDKWIKKNYRRLRGGRSKFSPQSLYRTLPTLADAMSIRTKSTPEGLKPRVSTLGDGLRLWTDVNYRVATTKALIGALKEMKDETGQPVLQSPKAKPHWPIVRHSALKQVFGSRIGREMVLREQEVAVHP</sequence>
<accession>A0A0F9GIW0</accession>
<proteinExistence type="predicted"/>
<gene>
    <name evidence="1" type="ORF">LCGC14_1821670</name>
</gene>
<evidence type="ECO:0000313" key="1">
    <source>
        <dbReference type="EMBL" id="KKL98713.1"/>
    </source>
</evidence>
<name>A0A0F9GIW0_9ZZZZ</name>
<dbReference type="EMBL" id="LAZR01017848">
    <property type="protein sequence ID" value="KKL98713.1"/>
    <property type="molecule type" value="Genomic_DNA"/>
</dbReference>
<organism evidence="1">
    <name type="scientific">marine sediment metagenome</name>
    <dbReference type="NCBI Taxonomy" id="412755"/>
    <lineage>
        <taxon>unclassified sequences</taxon>
        <taxon>metagenomes</taxon>
        <taxon>ecological metagenomes</taxon>
    </lineage>
</organism>
<dbReference type="Gene3D" id="3.40.390.10">
    <property type="entry name" value="Collagenase (Catalytic Domain)"/>
    <property type="match status" value="1"/>
</dbReference>
<feature type="non-terminal residue" evidence="1">
    <location>
        <position position="879"/>
    </location>
</feature>
<comment type="caution">
    <text evidence="1">The sequence shown here is derived from an EMBL/GenBank/DDBJ whole genome shotgun (WGS) entry which is preliminary data.</text>
</comment>
<protein>
    <recommendedName>
        <fullName evidence="2">Large polyvalent protein associated domain-containing protein</fullName>
    </recommendedName>
</protein>
<dbReference type="InterPro" id="IPR024079">
    <property type="entry name" value="MetalloPept_cat_dom_sf"/>
</dbReference>
<feature type="non-terminal residue" evidence="1">
    <location>
        <position position="1"/>
    </location>
</feature>
<dbReference type="GO" id="GO:0008237">
    <property type="term" value="F:metallopeptidase activity"/>
    <property type="evidence" value="ECO:0007669"/>
    <property type="project" value="InterPro"/>
</dbReference>
<reference evidence="1" key="1">
    <citation type="journal article" date="2015" name="Nature">
        <title>Complex archaea that bridge the gap between prokaryotes and eukaryotes.</title>
        <authorList>
            <person name="Spang A."/>
            <person name="Saw J.H."/>
            <person name="Jorgensen S.L."/>
            <person name="Zaremba-Niedzwiedzka K."/>
            <person name="Martijn J."/>
            <person name="Lind A.E."/>
            <person name="van Eijk R."/>
            <person name="Schleper C."/>
            <person name="Guy L."/>
            <person name="Ettema T.J."/>
        </authorList>
    </citation>
    <scope>NUCLEOTIDE SEQUENCE</scope>
</reference>
<dbReference type="AlphaFoldDB" id="A0A0F9GIW0"/>